<evidence type="ECO:0000313" key="2">
    <source>
        <dbReference type="EMBL" id="GLD62121.1"/>
    </source>
</evidence>
<comment type="caution">
    <text evidence="2">The sequence shown here is derived from an EMBL/GenBank/DDBJ whole genome shotgun (WGS) entry which is preliminary data.</text>
</comment>
<dbReference type="Proteomes" id="UP001279410">
    <property type="component" value="Unassembled WGS sequence"/>
</dbReference>
<evidence type="ECO:0000256" key="1">
    <source>
        <dbReference type="SAM" id="MobiDB-lite"/>
    </source>
</evidence>
<protein>
    <submittedName>
        <fullName evidence="2">Uncharacterized protein</fullName>
    </submittedName>
</protein>
<evidence type="ECO:0000313" key="3">
    <source>
        <dbReference type="Proteomes" id="UP001279410"/>
    </source>
</evidence>
<dbReference type="AlphaFoldDB" id="A0AAD3MZ31"/>
<name>A0AAD3MZ31_LATJO</name>
<reference evidence="2" key="1">
    <citation type="submission" date="2022-08" db="EMBL/GenBank/DDBJ databases">
        <title>Genome sequencing of akame (Lates japonicus).</title>
        <authorList>
            <person name="Hashiguchi Y."/>
            <person name="Takahashi H."/>
        </authorList>
    </citation>
    <scope>NUCLEOTIDE SEQUENCE</scope>
    <source>
        <strain evidence="2">Kochi</strain>
    </source>
</reference>
<keyword evidence="3" id="KW-1185">Reference proteome</keyword>
<sequence length="113" mass="12606">MEQYSSEGRVFRLTVFAQVLLLSTAKEQKYYSAPTHAAEADNKFQKYSREEMSSTSSTTAELLSPQRAPLNISEANNSSSELDKDSHFHPLSPQPCDVTHSSEGSLIMKGQYE</sequence>
<feature type="region of interest" description="Disordered" evidence="1">
    <location>
        <begin position="32"/>
        <end position="113"/>
    </location>
</feature>
<dbReference type="EMBL" id="BRZM01000049">
    <property type="protein sequence ID" value="GLD62121.1"/>
    <property type="molecule type" value="Genomic_DNA"/>
</dbReference>
<accession>A0AAD3MZ31</accession>
<proteinExistence type="predicted"/>
<feature type="compositionally biased region" description="Basic and acidic residues" evidence="1">
    <location>
        <begin position="38"/>
        <end position="52"/>
    </location>
</feature>
<organism evidence="2 3">
    <name type="scientific">Lates japonicus</name>
    <name type="common">Japanese lates</name>
    <dbReference type="NCBI Taxonomy" id="270547"/>
    <lineage>
        <taxon>Eukaryota</taxon>
        <taxon>Metazoa</taxon>
        <taxon>Chordata</taxon>
        <taxon>Craniata</taxon>
        <taxon>Vertebrata</taxon>
        <taxon>Euteleostomi</taxon>
        <taxon>Actinopterygii</taxon>
        <taxon>Neopterygii</taxon>
        <taxon>Teleostei</taxon>
        <taxon>Neoteleostei</taxon>
        <taxon>Acanthomorphata</taxon>
        <taxon>Carangaria</taxon>
        <taxon>Carangaria incertae sedis</taxon>
        <taxon>Centropomidae</taxon>
        <taxon>Lates</taxon>
    </lineage>
</organism>
<gene>
    <name evidence="2" type="ORF">AKAME5_001387100</name>
</gene>